<reference evidence="2" key="2">
    <citation type="submission" date="2020-09" db="EMBL/GenBank/DDBJ databases">
        <authorList>
            <person name="Sun Q."/>
            <person name="Kim S."/>
        </authorList>
    </citation>
    <scope>NUCLEOTIDE SEQUENCE</scope>
    <source>
        <strain evidence="2">KCTC 22164</strain>
    </source>
</reference>
<dbReference type="Proteomes" id="UP000631300">
    <property type="component" value="Unassembled WGS sequence"/>
</dbReference>
<dbReference type="AlphaFoldDB" id="A0A918MY48"/>
<dbReference type="NCBIfam" id="TIGR02595">
    <property type="entry name" value="PEP_CTERM"/>
    <property type="match status" value="1"/>
</dbReference>
<keyword evidence="3" id="KW-1185">Reference proteome</keyword>
<evidence type="ECO:0000313" key="2">
    <source>
        <dbReference type="EMBL" id="GGW86879.1"/>
    </source>
</evidence>
<evidence type="ECO:0000313" key="3">
    <source>
        <dbReference type="Proteomes" id="UP000631300"/>
    </source>
</evidence>
<gene>
    <name evidence="2" type="ORF">GCM10007391_20800</name>
</gene>
<evidence type="ECO:0000259" key="1">
    <source>
        <dbReference type="Pfam" id="PF07589"/>
    </source>
</evidence>
<proteinExistence type="predicted"/>
<protein>
    <recommendedName>
        <fullName evidence="1">Ice-binding protein C-terminal domain-containing protein</fullName>
    </recommendedName>
</protein>
<feature type="domain" description="Ice-binding protein C-terminal" evidence="1">
    <location>
        <begin position="276"/>
        <end position="299"/>
    </location>
</feature>
<sequence length="301" mass="31603">MLLIEFFTFSLNGDDVMKKLVLATAITLASTGASAANVEWDLNIDGDNYTSAVPVLEFVFQYNSQSIVTDSDGSGDISVGDAITSHGGFGPNGFDSLAGSPIPAGLFSTISDNGLTGFDPDIPAPGDYKTEYTFTFYFNDLMGEWDGNDFRYNSGEIQFGYYDLTNSAFNNLFAIDILDGGNIGGAGQASQIFEGEINEASLENGAGAGFMLTQNGKTRTLSDWLAGDLRVLFTSGQTVKGGLDQGLPSNGADIDFGGSDTAYIAANHDGSFVLNVPEPSSIAVLGLSLIGFGAAARRRKA</sequence>
<comment type="caution">
    <text evidence="2">The sequence shown here is derived from an EMBL/GenBank/DDBJ whole genome shotgun (WGS) entry which is preliminary data.</text>
</comment>
<dbReference type="InterPro" id="IPR013424">
    <property type="entry name" value="Ice-binding_C"/>
</dbReference>
<dbReference type="Pfam" id="PF07589">
    <property type="entry name" value="PEP-CTERM"/>
    <property type="match status" value="1"/>
</dbReference>
<reference evidence="2" key="1">
    <citation type="journal article" date="2014" name="Int. J. Syst. Evol. Microbiol.">
        <title>Complete genome sequence of Corynebacterium casei LMG S-19264T (=DSM 44701T), isolated from a smear-ripened cheese.</title>
        <authorList>
            <consortium name="US DOE Joint Genome Institute (JGI-PGF)"/>
            <person name="Walter F."/>
            <person name="Albersmeier A."/>
            <person name="Kalinowski J."/>
            <person name="Ruckert C."/>
        </authorList>
    </citation>
    <scope>NUCLEOTIDE SEQUENCE</scope>
    <source>
        <strain evidence="2">KCTC 22164</strain>
    </source>
</reference>
<dbReference type="EMBL" id="BMXP01000004">
    <property type="protein sequence ID" value="GGW86879.1"/>
    <property type="molecule type" value="Genomic_DNA"/>
</dbReference>
<name>A0A918MY48_9ALTE</name>
<organism evidence="2 3">
    <name type="scientific">Alteromonas halophila</name>
    <dbReference type="NCBI Taxonomy" id="516698"/>
    <lineage>
        <taxon>Bacteria</taxon>
        <taxon>Pseudomonadati</taxon>
        <taxon>Pseudomonadota</taxon>
        <taxon>Gammaproteobacteria</taxon>
        <taxon>Alteromonadales</taxon>
        <taxon>Alteromonadaceae</taxon>
        <taxon>Alteromonas/Salinimonas group</taxon>
        <taxon>Alteromonas</taxon>
    </lineage>
</organism>
<accession>A0A918MY48</accession>